<proteinExistence type="predicted"/>
<dbReference type="GO" id="GO:0004739">
    <property type="term" value="F:pyruvate dehydrogenase (acetyl-transferring) activity"/>
    <property type="evidence" value="ECO:0007669"/>
    <property type="project" value="UniProtKB-UniRule"/>
</dbReference>
<evidence type="ECO:0000313" key="11">
    <source>
        <dbReference type="EMBL" id="TXC79616.1"/>
    </source>
</evidence>
<evidence type="ECO:0000256" key="4">
    <source>
        <dbReference type="ARBA" id="ARBA00014159"/>
    </source>
</evidence>
<dbReference type="EC" id="1.2.4.1" evidence="3 8"/>
<dbReference type="EMBL" id="VOQS01000005">
    <property type="protein sequence ID" value="TXC79616.1"/>
    <property type="molecule type" value="Genomic_DNA"/>
</dbReference>
<dbReference type="NCBIfam" id="TIGR03182">
    <property type="entry name" value="PDH_E1_alph_y"/>
    <property type="match status" value="1"/>
</dbReference>
<reference evidence="11" key="2">
    <citation type="submission" date="2019-08" db="EMBL/GenBank/DDBJ databases">
        <authorList>
            <person name="Im W.-T."/>
        </authorList>
    </citation>
    <scope>NUCLEOTIDE SEQUENCE</scope>
    <source>
        <strain evidence="11">NF 2-5-3</strain>
    </source>
</reference>
<name>A0A5C6V563_9BURK</name>
<dbReference type="EMBL" id="JAZHGA010000044">
    <property type="protein sequence ID" value="MEM5345292.1"/>
    <property type="molecule type" value="Genomic_DNA"/>
</dbReference>
<evidence type="ECO:0000256" key="3">
    <source>
        <dbReference type="ARBA" id="ARBA00012281"/>
    </source>
</evidence>
<keyword evidence="5 8" id="KW-0560">Oxidoreductase</keyword>
<evidence type="ECO:0000256" key="2">
    <source>
        <dbReference type="ARBA" id="ARBA00011870"/>
    </source>
</evidence>
<dbReference type="RefSeq" id="WP_028368054.1">
    <property type="nucleotide sequence ID" value="NZ_JAZHFZ010000043.1"/>
</dbReference>
<dbReference type="Proteomes" id="UP000321776">
    <property type="component" value="Unassembled WGS sequence"/>
</dbReference>
<organism evidence="11 12">
    <name type="scientific">Paraburkholderia azotifigens</name>
    <dbReference type="NCBI Taxonomy" id="2057004"/>
    <lineage>
        <taxon>Bacteria</taxon>
        <taxon>Pseudomonadati</taxon>
        <taxon>Pseudomonadota</taxon>
        <taxon>Betaproteobacteria</taxon>
        <taxon>Burkholderiales</taxon>
        <taxon>Burkholderiaceae</taxon>
        <taxon>Paraburkholderia</taxon>
    </lineage>
</organism>
<dbReference type="Proteomes" id="UP001481677">
    <property type="component" value="Unassembled WGS sequence"/>
</dbReference>
<evidence type="ECO:0000313" key="12">
    <source>
        <dbReference type="Proteomes" id="UP000321776"/>
    </source>
</evidence>
<gene>
    <name evidence="8 11" type="primary">pdhA</name>
    <name evidence="11" type="ORF">FRZ40_35205</name>
    <name evidence="10" type="ORF">V4C56_37420</name>
</gene>
<dbReference type="GO" id="GO:0006086">
    <property type="term" value="P:pyruvate decarboxylation to acetyl-CoA"/>
    <property type="evidence" value="ECO:0007669"/>
    <property type="project" value="InterPro"/>
</dbReference>
<dbReference type="Pfam" id="PF00676">
    <property type="entry name" value="E1_dh"/>
    <property type="match status" value="1"/>
</dbReference>
<accession>A0A5C6V563</accession>
<comment type="cofactor">
    <cofactor evidence="1 8">
        <name>thiamine diphosphate</name>
        <dbReference type="ChEBI" id="CHEBI:58937"/>
    </cofactor>
</comment>
<dbReference type="Gene3D" id="3.40.50.970">
    <property type="match status" value="1"/>
</dbReference>
<sequence length="339" mass="36852">MTVDHPAPAPPSGPVPYEKDYALGLLRDMLRVRRLEEKCAELYGAGKIRGFLHLYIGEEATAVGALHALTSGDNIVATYREHAHALVRGMEMGVLMAEMYGKYEGCAHGRGGSMHLFDRKRQLFGGNAIVGGSLPLAVGLALAQKMQGGDGITACFFGDGAVAEGAFHESMNLAALWKLPMLFCCENNLYAMGTAIERSQSQTDLCAKAAAYNVPARSADGMDVVAVHEATREAAASVRSAQNPVFLEFKTYRFRAHSMYDAELYREKSEVEQWKTRGPIHTFTARLKAECKLSEDEFIALDSAAQAEVESAVAFAEAGTWERVENLLTDLYTATGQTP</sequence>
<protein>
    <recommendedName>
        <fullName evidence="4 8">Pyruvate dehydrogenase E1 component subunit alpha</fullName>
        <ecNumber evidence="3 8">1.2.4.1</ecNumber>
    </recommendedName>
</protein>
<comment type="subunit">
    <text evidence="2 8">Heterodimer of an alpha and a beta chain.</text>
</comment>
<dbReference type="InterPro" id="IPR017597">
    <property type="entry name" value="Pyrv_DH_E1_asu_subgrp-y"/>
</dbReference>
<keyword evidence="7 8" id="KW-0670">Pyruvate</keyword>
<dbReference type="PANTHER" id="PTHR11516">
    <property type="entry name" value="PYRUVATE DEHYDROGENASE E1 COMPONENT, ALPHA SUBUNIT BACTERIAL AND ORGANELLAR"/>
    <property type="match status" value="1"/>
</dbReference>
<dbReference type="SUPFAM" id="SSF52518">
    <property type="entry name" value="Thiamin diphosphate-binding fold (THDP-binding)"/>
    <property type="match status" value="1"/>
</dbReference>
<dbReference type="InterPro" id="IPR001017">
    <property type="entry name" value="DH_E1"/>
</dbReference>
<evidence type="ECO:0000256" key="7">
    <source>
        <dbReference type="ARBA" id="ARBA00023317"/>
    </source>
</evidence>
<dbReference type="AlphaFoldDB" id="A0A5C6V563"/>
<evidence type="ECO:0000259" key="9">
    <source>
        <dbReference type="Pfam" id="PF00676"/>
    </source>
</evidence>
<evidence type="ECO:0000256" key="5">
    <source>
        <dbReference type="ARBA" id="ARBA00023002"/>
    </source>
</evidence>
<evidence type="ECO:0000256" key="8">
    <source>
        <dbReference type="RuleBase" id="RU361139"/>
    </source>
</evidence>
<evidence type="ECO:0000313" key="13">
    <source>
        <dbReference type="Proteomes" id="UP001481677"/>
    </source>
</evidence>
<reference evidence="10 13" key="3">
    <citation type="submission" date="2024-01" db="EMBL/GenBank/DDBJ databases">
        <title>The diversity of rhizobia nodulating Mimosa spp. in eleven states of Brazil covering several biomes is determined by host plant, location, and edaphic factors.</title>
        <authorList>
            <person name="Rouws L."/>
            <person name="Barauna A."/>
            <person name="Beukes C."/>
            <person name="De Faria S.M."/>
            <person name="Gross E."/>
            <person name="Dos Reis Junior F.B."/>
            <person name="Simon M."/>
            <person name="Maluk M."/>
            <person name="Odee D.W."/>
            <person name="Kenicer G."/>
            <person name="Young J.P.W."/>
            <person name="Reis V.M."/>
            <person name="Zilli J."/>
            <person name="James E.K."/>
        </authorList>
    </citation>
    <scope>NUCLEOTIDE SEQUENCE [LARGE SCALE GENOMIC DNA]</scope>
    <source>
        <strain evidence="10 13">JPY530</strain>
    </source>
</reference>
<dbReference type="InterPro" id="IPR050642">
    <property type="entry name" value="PDH_E1_Alpha_Subunit"/>
</dbReference>
<dbReference type="CDD" id="cd02000">
    <property type="entry name" value="TPP_E1_PDC_ADC_BCADC"/>
    <property type="match status" value="1"/>
</dbReference>
<dbReference type="PANTHER" id="PTHR11516:SF60">
    <property type="entry name" value="PYRUVATE DEHYDROGENASE E1 COMPONENT SUBUNIT ALPHA"/>
    <property type="match status" value="1"/>
</dbReference>
<reference evidence="11 12" key="1">
    <citation type="journal article" date="2018" name="Int. J. Syst. Evol. Microbiol.">
        <title>Paraburkholderia azotifigens sp. nov., a nitrogen-fixing bacterium isolated from paddy soil.</title>
        <authorList>
            <person name="Choi G.M."/>
            <person name="Im W.T."/>
        </authorList>
    </citation>
    <scope>NUCLEOTIDE SEQUENCE [LARGE SCALE GENOMIC DNA]</scope>
    <source>
        <strain evidence="11 12">NF 2-5-3</strain>
    </source>
</reference>
<dbReference type="InterPro" id="IPR029061">
    <property type="entry name" value="THDP-binding"/>
</dbReference>
<evidence type="ECO:0000256" key="1">
    <source>
        <dbReference type="ARBA" id="ARBA00001964"/>
    </source>
</evidence>
<feature type="domain" description="Dehydrogenase E1 component" evidence="9">
    <location>
        <begin position="28"/>
        <end position="318"/>
    </location>
</feature>
<evidence type="ECO:0000256" key="6">
    <source>
        <dbReference type="ARBA" id="ARBA00023052"/>
    </source>
</evidence>
<keyword evidence="6 8" id="KW-0786">Thiamine pyrophosphate</keyword>
<comment type="catalytic activity">
    <reaction evidence="8">
        <text>N(6)-[(R)-lipoyl]-L-lysyl-[protein] + pyruvate + H(+) = N(6)-[(R)-S(8)-acetyldihydrolipoyl]-L-lysyl-[protein] + CO2</text>
        <dbReference type="Rhea" id="RHEA:19189"/>
        <dbReference type="Rhea" id="RHEA-COMP:10474"/>
        <dbReference type="Rhea" id="RHEA-COMP:10478"/>
        <dbReference type="ChEBI" id="CHEBI:15361"/>
        <dbReference type="ChEBI" id="CHEBI:15378"/>
        <dbReference type="ChEBI" id="CHEBI:16526"/>
        <dbReference type="ChEBI" id="CHEBI:83099"/>
        <dbReference type="ChEBI" id="CHEBI:83111"/>
        <dbReference type="EC" id="1.2.4.1"/>
    </reaction>
</comment>
<keyword evidence="13" id="KW-1185">Reference proteome</keyword>
<comment type="caution">
    <text evidence="11">The sequence shown here is derived from an EMBL/GenBank/DDBJ whole genome shotgun (WGS) entry which is preliminary data.</text>
</comment>
<evidence type="ECO:0000313" key="10">
    <source>
        <dbReference type="EMBL" id="MEM5345292.1"/>
    </source>
</evidence>
<comment type="function">
    <text evidence="8">The pyruvate dehydrogenase complex catalyzes the overall conversion of pyruvate to acetyl-CoA and CO(2).</text>
</comment>